<organism evidence="13">
    <name type="scientific">Thermomicrobium roseum</name>
    <dbReference type="NCBI Taxonomy" id="500"/>
    <lineage>
        <taxon>Bacteria</taxon>
        <taxon>Pseudomonadati</taxon>
        <taxon>Thermomicrobiota</taxon>
        <taxon>Thermomicrobia</taxon>
        <taxon>Thermomicrobiales</taxon>
        <taxon>Thermomicrobiaceae</taxon>
        <taxon>Thermomicrobium</taxon>
    </lineage>
</organism>
<dbReference type="SUPFAM" id="SSF51011">
    <property type="entry name" value="Glycosyl hydrolase domain"/>
    <property type="match status" value="1"/>
</dbReference>
<dbReference type="GO" id="GO:0005829">
    <property type="term" value="C:cytosol"/>
    <property type="evidence" value="ECO:0007669"/>
    <property type="project" value="TreeGrafter"/>
</dbReference>
<evidence type="ECO:0000256" key="5">
    <source>
        <dbReference type="ARBA" id="ARBA00022600"/>
    </source>
</evidence>
<dbReference type="InterPro" id="IPR013780">
    <property type="entry name" value="Glyco_hydro_b"/>
</dbReference>
<dbReference type="Pfam" id="PF02806">
    <property type="entry name" value="Alpha-amylase_C"/>
    <property type="match status" value="1"/>
</dbReference>
<dbReference type="NCBIfam" id="TIGR01515">
    <property type="entry name" value="branching_enzym"/>
    <property type="match status" value="1"/>
</dbReference>
<dbReference type="InterPro" id="IPR037439">
    <property type="entry name" value="Branching_enzy"/>
</dbReference>
<dbReference type="NCBIfam" id="NF008967">
    <property type="entry name" value="PRK12313.1"/>
    <property type="match status" value="1"/>
</dbReference>
<dbReference type="SUPFAM" id="SSF81296">
    <property type="entry name" value="E set domains"/>
    <property type="match status" value="1"/>
</dbReference>
<dbReference type="UniPathway" id="UPA00164"/>
<dbReference type="EMBL" id="DSJL01000011">
    <property type="protein sequence ID" value="HEF65549.1"/>
    <property type="molecule type" value="Genomic_DNA"/>
</dbReference>
<keyword evidence="8 10" id="KW-0320">Glycogen biosynthesis</keyword>
<evidence type="ECO:0000256" key="3">
    <source>
        <dbReference type="ARBA" id="ARBA00004964"/>
    </source>
</evidence>
<evidence type="ECO:0000259" key="12">
    <source>
        <dbReference type="SMART" id="SM00642"/>
    </source>
</evidence>
<comment type="caution">
    <text evidence="13">The sequence shown here is derived from an EMBL/GenBank/DDBJ whole genome shotgun (WGS) entry which is preliminary data.</text>
</comment>
<protein>
    <recommendedName>
        <fullName evidence="10">1,4-alpha-glucan branching enzyme GlgB</fullName>
        <ecNumber evidence="10">2.4.1.18</ecNumber>
    </recommendedName>
    <alternativeName>
        <fullName evidence="10">1,4-alpha-D-glucan:1,4-alpha-D-glucan 6-glucosyl-transferase</fullName>
    </alternativeName>
    <alternativeName>
        <fullName evidence="10">Alpha-(1-&gt;4)-glucan branching enzyme</fullName>
    </alternativeName>
    <alternativeName>
        <fullName evidence="10">Glycogen branching enzyme</fullName>
        <shortName evidence="10">BE</shortName>
    </alternativeName>
</protein>
<dbReference type="AlphaFoldDB" id="A0A7C1XJ47"/>
<evidence type="ECO:0000256" key="11">
    <source>
        <dbReference type="PIRSR" id="PIRSR000463-1"/>
    </source>
</evidence>
<comment type="similarity">
    <text evidence="4 10">Belongs to the glycosyl hydrolase 13 family. GlgB subfamily.</text>
</comment>
<reference evidence="13" key="1">
    <citation type="journal article" date="2020" name="mSystems">
        <title>Genome- and Community-Level Interaction Insights into Carbon Utilization and Element Cycling Functions of Hydrothermarchaeota in Hydrothermal Sediment.</title>
        <authorList>
            <person name="Zhou Z."/>
            <person name="Liu Y."/>
            <person name="Xu W."/>
            <person name="Pan J."/>
            <person name="Luo Z.H."/>
            <person name="Li M."/>
        </authorList>
    </citation>
    <scope>NUCLEOTIDE SEQUENCE [LARGE SCALE GENOMIC DNA]</scope>
    <source>
        <strain evidence="13">SpSt-222</strain>
    </source>
</reference>
<evidence type="ECO:0000256" key="7">
    <source>
        <dbReference type="ARBA" id="ARBA00022679"/>
    </source>
</evidence>
<evidence type="ECO:0000256" key="9">
    <source>
        <dbReference type="ARBA" id="ARBA00023277"/>
    </source>
</evidence>
<sequence>MVEQRVGPVRHDRSLLTDHDVYLFNEGTWLRAYEKMGAHPCVLDGEEGVFFAVWAPNAERVSVVGDFNDWTPGKHPLAPRGSSGIWEGFIPGLRVGARYKYHIVSRYHGYQVFKADPYGFWHECPPGTASIVWELDYEWHDADWMHRRRQANALDAPMQIYEVHLGSWMRIPDEGNRWLTYRELAPRLAEHVRRMGFTHVEFLPVMEHPFYGSWGYQITGYFAPTARYGTPQDFMALIDELHQQGIGVILDWVPSHFPTDEHGLVFFDGTHLYEHADPRKGFHPDWHTAIFNYGRNEVRTFLLSSAMFWLDRYHADGLRVDAVASMLYLDYSRGPGEWIPNEYGGRENLEAIAFLRRLNEEVYRHFPDVQTIAEESTAWPMVSRPTYVGGLGFGLKWDMGWMHDTLRYFSHDPIYRKYHHHELTFRMLYAFNENFVLPLSHDEVVHGKGSLLAKMPGDDWQKFANLRLLYGYQYTLPGKKLLFMGAELAQWREWNHETSLDWDLLQYAPHEGVRRWLADLNHLARTKPALYELDCSPEGFEWIDCNDAENSVLVYLRKSRRPGEELLVVCNFTPVPRQNYRVGAPLPGFWRELLNSDAREYGGSGWGNLGGVETVPVPWHGRRYSLVLTLPPLAIVIFERASDRSLP</sequence>
<dbReference type="InterPro" id="IPR044143">
    <property type="entry name" value="GlgB_N_E_set_prok"/>
</dbReference>
<keyword evidence="9 10" id="KW-0119">Carbohydrate metabolism</keyword>
<dbReference type="NCBIfam" id="NF003811">
    <property type="entry name" value="PRK05402.1"/>
    <property type="match status" value="1"/>
</dbReference>
<dbReference type="Gene3D" id="2.60.40.1180">
    <property type="entry name" value="Golgi alpha-mannosidase II"/>
    <property type="match status" value="1"/>
</dbReference>
<comment type="pathway">
    <text evidence="3 10">Glycan biosynthesis; glycogen biosynthesis.</text>
</comment>
<dbReference type="Pfam" id="PF00128">
    <property type="entry name" value="Alpha-amylase"/>
    <property type="match status" value="1"/>
</dbReference>
<dbReference type="HAMAP" id="MF_00685">
    <property type="entry name" value="GlgB"/>
    <property type="match status" value="1"/>
</dbReference>
<evidence type="ECO:0000256" key="4">
    <source>
        <dbReference type="ARBA" id="ARBA00009000"/>
    </source>
</evidence>
<accession>A0A7C1XJ47</accession>
<dbReference type="EC" id="2.4.1.18" evidence="10"/>
<feature type="domain" description="Glycosyl hydrolase family 13 catalytic" evidence="12">
    <location>
        <begin position="162"/>
        <end position="514"/>
    </location>
</feature>
<dbReference type="GO" id="GO:0003844">
    <property type="term" value="F:1,4-alpha-glucan branching enzyme activity"/>
    <property type="evidence" value="ECO:0007669"/>
    <property type="project" value="UniProtKB-UniRule"/>
</dbReference>
<dbReference type="CDD" id="cd11322">
    <property type="entry name" value="AmyAc_Glg_BE"/>
    <property type="match status" value="1"/>
</dbReference>
<dbReference type="SMART" id="SM00642">
    <property type="entry name" value="Aamy"/>
    <property type="match status" value="1"/>
</dbReference>
<dbReference type="SUPFAM" id="SSF51445">
    <property type="entry name" value="(Trans)glycosidases"/>
    <property type="match status" value="1"/>
</dbReference>
<dbReference type="InterPro" id="IPR004193">
    <property type="entry name" value="Glyco_hydro_13_N"/>
</dbReference>
<dbReference type="Gene3D" id="2.60.40.10">
    <property type="entry name" value="Immunoglobulins"/>
    <property type="match status" value="1"/>
</dbReference>
<dbReference type="InterPro" id="IPR013783">
    <property type="entry name" value="Ig-like_fold"/>
</dbReference>
<dbReference type="FunFam" id="3.20.20.80:FF:000003">
    <property type="entry name" value="1,4-alpha-glucan branching enzyme GlgB"/>
    <property type="match status" value="1"/>
</dbReference>
<evidence type="ECO:0000256" key="10">
    <source>
        <dbReference type="HAMAP-Rule" id="MF_00685"/>
    </source>
</evidence>
<dbReference type="PIRSF" id="PIRSF000463">
    <property type="entry name" value="GlgB"/>
    <property type="match status" value="1"/>
</dbReference>
<dbReference type="FunFam" id="2.60.40.1180:FF:000002">
    <property type="entry name" value="1,4-alpha-glucan branching enzyme GlgB"/>
    <property type="match status" value="1"/>
</dbReference>
<dbReference type="PANTHER" id="PTHR43651">
    <property type="entry name" value="1,4-ALPHA-GLUCAN-BRANCHING ENZYME"/>
    <property type="match status" value="1"/>
</dbReference>
<keyword evidence="7 10" id="KW-0808">Transferase</keyword>
<keyword evidence="6 10" id="KW-0328">Glycosyltransferase</keyword>
<comment type="function">
    <text evidence="2 10">Catalyzes the formation of the alpha-1,6-glucosidic linkages in glycogen by scission of a 1,4-alpha-linked oligosaccharide from growing alpha-1,4-glucan chains and the subsequent attachment of the oligosaccharide to the alpha-1,6 position.</text>
</comment>
<dbReference type="InterPro" id="IPR017853">
    <property type="entry name" value="GH"/>
</dbReference>
<dbReference type="InterPro" id="IPR014756">
    <property type="entry name" value="Ig_E-set"/>
</dbReference>
<dbReference type="InterPro" id="IPR006048">
    <property type="entry name" value="A-amylase/branching_C"/>
</dbReference>
<dbReference type="CDD" id="cd02855">
    <property type="entry name" value="E_set_GBE_prok_N"/>
    <property type="match status" value="1"/>
</dbReference>
<dbReference type="Gene3D" id="3.20.20.80">
    <property type="entry name" value="Glycosidases"/>
    <property type="match status" value="1"/>
</dbReference>
<comment type="catalytic activity">
    <reaction evidence="1 10">
        <text>Transfers a segment of a (1-&gt;4)-alpha-D-glucan chain to a primary hydroxy group in a similar glucan chain.</text>
        <dbReference type="EC" id="2.4.1.18"/>
    </reaction>
</comment>
<evidence type="ECO:0000256" key="2">
    <source>
        <dbReference type="ARBA" id="ARBA00002953"/>
    </source>
</evidence>
<name>A0A7C1XJ47_THERO</name>
<dbReference type="InterPro" id="IPR006407">
    <property type="entry name" value="GlgB"/>
</dbReference>
<proteinExistence type="inferred from homology"/>
<feature type="active site" description="Proton donor" evidence="10 11">
    <location>
        <position position="374"/>
    </location>
</feature>
<evidence type="ECO:0000256" key="1">
    <source>
        <dbReference type="ARBA" id="ARBA00000826"/>
    </source>
</evidence>
<comment type="subunit">
    <text evidence="10">Monomer.</text>
</comment>
<dbReference type="GO" id="GO:0004553">
    <property type="term" value="F:hydrolase activity, hydrolyzing O-glycosyl compounds"/>
    <property type="evidence" value="ECO:0007669"/>
    <property type="project" value="InterPro"/>
</dbReference>
<evidence type="ECO:0000313" key="13">
    <source>
        <dbReference type="EMBL" id="HEF65549.1"/>
    </source>
</evidence>
<evidence type="ECO:0000256" key="8">
    <source>
        <dbReference type="ARBA" id="ARBA00023056"/>
    </source>
</evidence>
<dbReference type="GO" id="GO:0043169">
    <property type="term" value="F:cation binding"/>
    <property type="evidence" value="ECO:0007669"/>
    <property type="project" value="InterPro"/>
</dbReference>
<feature type="active site" description="Nucleophile" evidence="10 11">
    <location>
        <position position="321"/>
    </location>
</feature>
<dbReference type="PANTHER" id="PTHR43651:SF3">
    <property type="entry name" value="1,4-ALPHA-GLUCAN-BRANCHING ENZYME"/>
    <property type="match status" value="1"/>
</dbReference>
<dbReference type="Pfam" id="PF02922">
    <property type="entry name" value="CBM_48"/>
    <property type="match status" value="1"/>
</dbReference>
<dbReference type="FunFam" id="2.60.40.10:FF:000169">
    <property type="entry name" value="1,4-alpha-glucan branching enzyme GlgB"/>
    <property type="match status" value="1"/>
</dbReference>
<evidence type="ECO:0000256" key="6">
    <source>
        <dbReference type="ARBA" id="ARBA00022676"/>
    </source>
</evidence>
<gene>
    <name evidence="10 13" type="primary">glgB</name>
    <name evidence="13" type="ORF">ENP47_08140</name>
</gene>
<dbReference type="InterPro" id="IPR006047">
    <property type="entry name" value="GH13_cat_dom"/>
</dbReference>
<keyword evidence="5 10" id="KW-0321">Glycogen metabolism</keyword>
<dbReference type="GO" id="GO:0005978">
    <property type="term" value="P:glycogen biosynthetic process"/>
    <property type="evidence" value="ECO:0007669"/>
    <property type="project" value="UniProtKB-UniRule"/>
</dbReference>